<reference evidence="1 2" key="1">
    <citation type="submission" date="2021-02" db="EMBL/GenBank/DDBJ databases">
        <title>Porcisia hertigi Genome sequencing and assembly.</title>
        <authorList>
            <person name="Almutairi H."/>
            <person name="Gatherer D."/>
        </authorList>
    </citation>
    <scope>NUCLEOTIDE SEQUENCE [LARGE SCALE GENOMIC DNA]</scope>
    <source>
        <strain evidence="1 2">C119</strain>
    </source>
</reference>
<proteinExistence type="predicted"/>
<dbReference type="GeneID" id="94293126"/>
<accession>A0A836LKC8</accession>
<organism evidence="1 2">
    <name type="scientific">Porcisia hertigi</name>
    <dbReference type="NCBI Taxonomy" id="2761500"/>
    <lineage>
        <taxon>Eukaryota</taxon>
        <taxon>Discoba</taxon>
        <taxon>Euglenozoa</taxon>
        <taxon>Kinetoplastea</taxon>
        <taxon>Metakinetoplastina</taxon>
        <taxon>Trypanosomatida</taxon>
        <taxon>Trypanosomatidae</taxon>
        <taxon>Leishmaniinae</taxon>
        <taxon>Porcisia</taxon>
    </lineage>
</organism>
<dbReference type="RefSeq" id="XP_067759487.1">
    <property type="nucleotide sequence ID" value="XM_067903049.1"/>
</dbReference>
<protein>
    <submittedName>
        <fullName evidence="1">Uncharacterized protein</fullName>
    </submittedName>
</protein>
<sequence>MSQLQNRVRASIDDVEDLLASISSFPSNEVSDRLSVAYQRFVQHVWHELPLNGAGGPALATVSCMPLWELLNQHTGACTLSAAPVRAIAVQLLSSMYPKSKDRRCVFQQPSCYGTNSQTAVPLSTQVPIRMLVPNNSATEQNLDYVKAAQRVLRIAAAGHFTDGKESSAVASAVCTFINTVLPKCTLVSHPGEIPKQTAGEVYIVWNSSACDWSSGTTFLLILWCLFLAAEYLGLPESKKLSVFLCTSRWSMRVIELDERKVSYSELLSPFLDICSLCLSGNPRSAPASVDTVPLIDPRVIPYLMGSDVKVHHSETDSYFAKEYDVKPAIEVKKSLTLRRADYVKEQLIESIPNEIDFMGASSSCRDFDQLAYLCRDCLFVPTTKSVASGVSIPRRRDMLFNRKRTRGAATSDGPCFIPVKSAVSDMLEKSDTNALVTLERLCCKWKEGKV</sequence>
<evidence type="ECO:0000313" key="2">
    <source>
        <dbReference type="Proteomes" id="UP000674318"/>
    </source>
</evidence>
<dbReference type="Proteomes" id="UP000674318">
    <property type="component" value="Chromosome 6"/>
</dbReference>
<comment type="caution">
    <text evidence="1">The sequence shown here is derived from an EMBL/GenBank/DDBJ whole genome shotgun (WGS) entry which is preliminary data.</text>
</comment>
<gene>
    <name evidence="1" type="ORF">JKF63_07108</name>
</gene>
<dbReference type="OrthoDB" id="270974at2759"/>
<evidence type="ECO:0000313" key="1">
    <source>
        <dbReference type="EMBL" id="KAG5511166.1"/>
    </source>
</evidence>
<dbReference type="EMBL" id="JAFJZO010000006">
    <property type="protein sequence ID" value="KAG5511166.1"/>
    <property type="molecule type" value="Genomic_DNA"/>
</dbReference>
<name>A0A836LKC8_9TRYP</name>
<keyword evidence="2" id="KW-1185">Reference proteome</keyword>
<dbReference type="AlphaFoldDB" id="A0A836LKC8"/>
<dbReference type="KEGG" id="phet:94293126"/>